<evidence type="ECO:0000313" key="1">
    <source>
        <dbReference type="EMBL" id="QHU17759.1"/>
    </source>
</evidence>
<accession>A0A6C0KJE7</accession>
<proteinExistence type="predicted"/>
<reference evidence="1" key="1">
    <citation type="journal article" date="2020" name="Nature">
        <title>Giant virus diversity and host interactions through global metagenomics.</title>
        <authorList>
            <person name="Schulz F."/>
            <person name="Roux S."/>
            <person name="Paez-Espino D."/>
            <person name="Jungbluth S."/>
            <person name="Walsh D.A."/>
            <person name="Denef V.J."/>
            <person name="McMahon K.D."/>
            <person name="Konstantinidis K.T."/>
            <person name="Eloe-Fadrosh E.A."/>
            <person name="Kyrpides N.C."/>
            <person name="Woyke T."/>
        </authorList>
    </citation>
    <scope>NUCLEOTIDE SEQUENCE</scope>
    <source>
        <strain evidence="1">GVMAG-S-3300012919-55</strain>
    </source>
</reference>
<name>A0A6C0KJE7_9ZZZZ</name>
<dbReference type="AlphaFoldDB" id="A0A6C0KJE7"/>
<dbReference type="EMBL" id="MN740917">
    <property type="protein sequence ID" value="QHU17759.1"/>
    <property type="molecule type" value="Genomic_DNA"/>
</dbReference>
<protein>
    <submittedName>
        <fullName evidence="1">Uncharacterized protein</fullName>
    </submittedName>
</protein>
<organism evidence="1">
    <name type="scientific">viral metagenome</name>
    <dbReference type="NCBI Taxonomy" id="1070528"/>
    <lineage>
        <taxon>unclassified sequences</taxon>
        <taxon>metagenomes</taxon>
        <taxon>organismal metagenomes</taxon>
    </lineage>
</organism>
<sequence length="290" mass="32191">MANSGYSADKMEAFLNAKAQYITAKNEYMNSLKSYRTILNQTTKLHKNASNLHENTTNSNLPDFQAKDGKFKTSEGVIIQGSNSSSDNLNRINDKNHYVSDLVNQGNLKDGTSAKSNTVVQMGLDALQYDPDTNENTVYKFSNDISPVKTNSNACTIDNVYQCDSYAKMMNHEAYGLSEQGGQTCDCYTFTDSNNIGTAYNDILKTVTINSIKGQSTTNISYLGILFDQGLYTLLDSNYSNNFTNLYENKPNNIRLIDNTFKKSNCNPFSGSGINNLNIKNLGILRCDNI</sequence>